<evidence type="ECO:0000313" key="9">
    <source>
        <dbReference type="EMBL" id="CAK8696864.1"/>
    </source>
</evidence>
<keyword evidence="2" id="KW-0964">Secreted</keyword>
<dbReference type="PROSITE" id="PS50026">
    <property type="entry name" value="EGF_3"/>
    <property type="match status" value="1"/>
</dbReference>
<comment type="caution">
    <text evidence="6">Lacks conserved residue(s) required for the propagation of feature annotation.</text>
</comment>
<comment type="subcellular location">
    <subcellularLocation>
        <location evidence="1">Secreted</location>
    </subcellularLocation>
</comment>
<feature type="disulfide bond" evidence="6">
    <location>
        <begin position="170"/>
        <end position="179"/>
    </location>
</feature>
<evidence type="ECO:0000256" key="1">
    <source>
        <dbReference type="ARBA" id="ARBA00004613"/>
    </source>
</evidence>
<feature type="transmembrane region" description="Helical" evidence="7">
    <location>
        <begin position="64"/>
        <end position="83"/>
    </location>
</feature>
<organism evidence="9 10">
    <name type="scientific">Clavelina lepadiformis</name>
    <name type="common">Light-bulb sea squirt</name>
    <name type="synonym">Ascidia lepadiformis</name>
    <dbReference type="NCBI Taxonomy" id="159417"/>
    <lineage>
        <taxon>Eukaryota</taxon>
        <taxon>Metazoa</taxon>
        <taxon>Chordata</taxon>
        <taxon>Tunicata</taxon>
        <taxon>Ascidiacea</taxon>
        <taxon>Aplousobranchia</taxon>
        <taxon>Clavelinidae</taxon>
        <taxon>Clavelina</taxon>
    </lineage>
</organism>
<gene>
    <name evidence="9" type="ORF">CVLEPA_LOCUS30177</name>
</gene>
<dbReference type="PROSITE" id="PS00022">
    <property type="entry name" value="EGF_1"/>
    <property type="match status" value="1"/>
</dbReference>
<keyword evidence="7" id="KW-0812">Transmembrane</keyword>
<dbReference type="SUPFAM" id="SSF57196">
    <property type="entry name" value="EGF/Laminin"/>
    <property type="match status" value="1"/>
</dbReference>
<dbReference type="PANTHER" id="PTHR10740:SF14">
    <property type="entry name" value="EGF-LIKE DOMAIN-CONTAINING PROTEIN"/>
    <property type="match status" value="1"/>
</dbReference>
<sequence>MLTEKREFFKRQDIWNRSCFWKHARRTCEKDNFCIESIGKPTYGVQEIIPATICFNARSTSSSISFNLSVITVIAVFVFLPLVCASSTPTSTSNTASISTIPIQDCNNTALSLADDLPVLSEDIDTDMPRLAELRKRKRRKNRCPKKYRRDYCFNKGRCQWIKQLPICKCKKGWVGERCDETHIDLVEGGLEKENIIITVVVLAVFGFIGFTTVFCICWRRFRSVRNELEAEAYEKETEVMVKEQKENASLAYADESR</sequence>
<keyword evidence="7" id="KW-1133">Transmembrane helix</keyword>
<evidence type="ECO:0000256" key="4">
    <source>
        <dbReference type="ARBA" id="ARBA00022729"/>
    </source>
</evidence>
<dbReference type="Proteomes" id="UP001642483">
    <property type="component" value="Unassembled WGS sequence"/>
</dbReference>
<keyword evidence="7" id="KW-0472">Membrane</keyword>
<evidence type="ECO:0000313" key="10">
    <source>
        <dbReference type="Proteomes" id="UP001642483"/>
    </source>
</evidence>
<name>A0ABP0GYQ9_CLALP</name>
<proteinExistence type="predicted"/>
<dbReference type="PANTHER" id="PTHR10740">
    <property type="entry name" value="TRANSFORMING GROWTH FACTOR ALPHA"/>
    <property type="match status" value="1"/>
</dbReference>
<accession>A0ABP0GYQ9</accession>
<keyword evidence="10" id="KW-1185">Reference proteome</keyword>
<comment type="caution">
    <text evidence="9">The sequence shown here is derived from an EMBL/GenBank/DDBJ whole genome shotgun (WGS) entry which is preliminary data.</text>
</comment>
<keyword evidence="3 6" id="KW-0245">EGF-like domain</keyword>
<feature type="transmembrane region" description="Helical" evidence="7">
    <location>
        <begin position="196"/>
        <end position="219"/>
    </location>
</feature>
<evidence type="ECO:0000256" key="3">
    <source>
        <dbReference type="ARBA" id="ARBA00022536"/>
    </source>
</evidence>
<protein>
    <recommendedName>
        <fullName evidence="8">EGF-like domain-containing protein</fullName>
    </recommendedName>
</protein>
<dbReference type="PROSITE" id="PS01186">
    <property type="entry name" value="EGF_2"/>
    <property type="match status" value="1"/>
</dbReference>
<evidence type="ECO:0000256" key="7">
    <source>
        <dbReference type="SAM" id="Phobius"/>
    </source>
</evidence>
<evidence type="ECO:0000259" key="8">
    <source>
        <dbReference type="PROSITE" id="PS50026"/>
    </source>
</evidence>
<dbReference type="Gene3D" id="2.10.25.10">
    <property type="entry name" value="Laminin"/>
    <property type="match status" value="1"/>
</dbReference>
<evidence type="ECO:0000256" key="2">
    <source>
        <dbReference type="ARBA" id="ARBA00022525"/>
    </source>
</evidence>
<dbReference type="EMBL" id="CAWYQH010000163">
    <property type="protein sequence ID" value="CAK8696864.1"/>
    <property type="molecule type" value="Genomic_DNA"/>
</dbReference>
<dbReference type="InterPro" id="IPR000742">
    <property type="entry name" value="EGF"/>
</dbReference>
<feature type="domain" description="EGF-like" evidence="8">
    <location>
        <begin position="140"/>
        <end position="180"/>
    </location>
</feature>
<reference evidence="9 10" key="1">
    <citation type="submission" date="2024-02" db="EMBL/GenBank/DDBJ databases">
        <authorList>
            <person name="Daric V."/>
            <person name="Darras S."/>
        </authorList>
    </citation>
    <scope>NUCLEOTIDE SEQUENCE [LARGE SCALE GENOMIC DNA]</scope>
</reference>
<evidence type="ECO:0000256" key="5">
    <source>
        <dbReference type="ARBA" id="ARBA00023157"/>
    </source>
</evidence>
<evidence type="ECO:0000256" key="6">
    <source>
        <dbReference type="PROSITE-ProRule" id="PRU00076"/>
    </source>
</evidence>
<keyword evidence="4" id="KW-0732">Signal</keyword>
<keyword evidence="5 6" id="KW-1015">Disulfide bond</keyword>